<dbReference type="InterPro" id="IPR004299">
    <property type="entry name" value="MBOAT_fam"/>
</dbReference>
<evidence type="ECO:0000256" key="2">
    <source>
        <dbReference type="ARBA" id="ARBA00010323"/>
    </source>
</evidence>
<dbReference type="STRING" id="1499966.U14_02179"/>
<organism evidence="9">
    <name type="scientific">Candidatus Moduliflexus flocculans</name>
    <dbReference type="NCBI Taxonomy" id="1499966"/>
    <lineage>
        <taxon>Bacteria</taxon>
        <taxon>Candidatus Moduliflexota</taxon>
        <taxon>Candidatus Moduliflexia</taxon>
        <taxon>Candidatus Moduliflexales</taxon>
        <taxon>Candidatus Moduliflexaceae</taxon>
    </lineage>
</organism>
<keyword evidence="10" id="KW-1185">Reference proteome</keyword>
<keyword evidence="5 8" id="KW-1133">Transmembrane helix</keyword>
<keyword evidence="7 9" id="KW-0808">Transferase</keyword>
<dbReference type="AlphaFoldDB" id="A0A0S6VYE0"/>
<evidence type="ECO:0000256" key="8">
    <source>
        <dbReference type="SAM" id="Phobius"/>
    </source>
</evidence>
<dbReference type="PIRSF" id="PIRSF500217">
    <property type="entry name" value="AlgI"/>
    <property type="match status" value="1"/>
</dbReference>
<evidence type="ECO:0000313" key="10">
    <source>
        <dbReference type="Proteomes" id="UP000030700"/>
    </source>
</evidence>
<feature type="transmembrane region" description="Helical" evidence="8">
    <location>
        <begin position="7"/>
        <end position="26"/>
    </location>
</feature>
<dbReference type="GO" id="GO:0042121">
    <property type="term" value="P:alginic acid biosynthetic process"/>
    <property type="evidence" value="ECO:0007669"/>
    <property type="project" value="InterPro"/>
</dbReference>
<dbReference type="PANTHER" id="PTHR13285">
    <property type="entry name" value="ACYLTRANSFERASE"/>
    <property type="match status" value="1"/>
</dbReference>
<keyword evidence="3 7" id="KW-1003">Cell membrane</keyword>
<feature type="transmembrane region" description="Helical" evidence="8">
    <location>
        <begin position="46"/>
        <end position="64"/>
    </location>
</feature>
<dbReference type="HOGENOM" id="CLU_025255_0_1_0"/>
<evidence type="ECO:0000256" key="5">
    <source>
        <dbReference type="ARBA" id="ARBA00022989"/>
    </source>
</evidence>
<evidence type="ECO:0000256" key="3">
    <source>
        <dbReference type="ARBA" id="ARBA00022475"/>
    </source>
</evidence>
<proteinExistence type="inferred from homology"/>
<sequence length="476" mass="55003">MSFVSYEFLILLGCVFGSYFLLPHRWQNYMLLVASYVFYGWWDYRFLSLMLISSVLDYFCSFYADPHLQPARSERQRKIALLISVTGNLGLLGFFKYFNFFTDSMVEMLQWFGIAAEPMTLRIILPVGISFYTFQTMSYTLDVYRGQLRATRHFLDFCLFVSFFPQLVAGPIERASHLLPQMLAPRVVTWENFSSGMQLAFWGFFKKMVIADNLSVIANATFNQSTYTGSEVIIAVYAFAFQIYCDFSGYTDIARGVARMLGFDICVNFRLPYFATNPSDFWQRWHVSLSSWLRDYLYIPLGGNRRGVARTYINLSLTMLLGGLWHGASWHFVVWGAYHGLLLVIFRLLSKSPDVSHVNKPPRTDWLFWLKAFGFFQITCFGWLIFRANDMRQLAAMIAALFTSATLSGLFTATALQVLIFAAPLLLLQVYQYATGDMEPWRHWPEPVKVPYYVAVSYAIMLLGSPVKEAFIYFQF</sequence>
<keyword evidence="6 7" id="KW-0472">Membrane</keyword>
<dbReference type="GO" id="GO:0005886">
    <property type="term" value="C:plasma membrane"/>
    <property type="evidence" value="ECO:0007669"/>
    <property type="project" value="UniProtKB-SubCell"/>
</dbReference>
<evidence type="ECO:0000256" key="7">
    <source>
        <dbReference type="PIRNR" id="PIRNR016636"/>
    </source>
</evidence>
<comment type="similarity">
    <text evidence="2 7">Belongs to the membrane-bound acyltransferase family.</text>
</comment>
<feature type="transmembrane region" description="Helical" evidence="8">
    <location>
        <begin position="366"/>
        <end position="386"/>
    </location>
</feature>
<name>A0A0S6VYE0_9BACT</name>
<dbReference type="PIRSF" id="PIRSF016636">
    <property type="entry name" value="AlgI_DltB"/>
    <property type="match status" value="1"/>
</dbReference>
<evidence type="ECO:0000313" key="9">
    <source>
        <dbReference type="EMBL" id="GAK50937.1"/>
    </source>
</evidence>
<comment type="subcellular location">
    <subcellularLocation>
        <location evidence="1">Cell membrane</location>
        <topology evidence="1">Multi-pass membrane protein</topology>
    </subcellularLocation>
</comment>
<protein>
    <submittedName>
        <fullName evidence="9">Membrane bound O-acyl transferase MBOAT family protein</fullName>
    </submittedName>
</protein>
<reference evidence="9" key="1">
    <citation type="journal article" date="2015" name="PeerJ">
        <title>First genomic representation of candidate bacterial phylum KSB3 points to enhanced environmental sensing as a trigger of wastewater bulking.</title>
        <authorList>
            <person name="Sekiguchi Y."/>
            <person name="Ohashi A."/>
            <person name="Parks D.H."/>
            <person name="Yamauchi T."/>
            <person name="Tyson G.W."/>
            <person name="Hugenholtz P."/>
        </authorList>
    </citation>
    <scope>NUCLEOTIDE SEQUENCE [LARGE SCALE GENOMIC DNA]</scope>
</reference>
<evidence type="ECO:0000256" key="1">
    <source>
        <dbReference type="ARBA" id="ARBA00004651"/>
    </source>
</evidence>
<keyword evidence="7" id="KW-0012">Acyltransferase</keyword>
<feature type="transmembrane region" description="Helical" evidence="8">
    <location>
        <begin position="398"/>
        <end position="431"/>
    </location>
</feature>
<feature type="transmembrane region" description="Helical" evidence="8">
    <location>
        <begin position="79"/>
        <end position="98"/>
    </location>
</feature>
<dbReference type="PANTHER" id="PTHR13285:SF18">
    <property type="entry name" value="PROTEIN-CYSTEINE N-PALMITOYLTRANSFERASE RASP"/>
    <property type="match status" value="1"/>
</dbReference>
<feature type="transmembrane region" description="Helical" evidence="8">
    <location>
        <begin position="315"/>
        <end position="346"/>
    </location>
</feature>
<accession>A0A0S6VYE0</accession>
<dbReference type="InterPro" id="IPR024194">
    <property type="entry name" value="Ac/AlaTfrase_AlgI/DltB"/>
</dbReference>
<dbReference type="InterPro" id="IPR028362">
    <property type="entry name" value="AlgI"/>
</dbReference>
<dbReference type="EMBL" id="DF820456">
    <property type="protein sequence ID" value="GAK50937.1"/>
    <property type="molecule type" value="Genomic_DNA"/>
</dbReference>
<evidence type="ECO:0000256" key="4">
    <source>
        <dbReference type="ARBA" id="ARBA00022692"/>
    </source>
</evidence>
<feature type="transmembrane region" description="Helical" evidence="8">
    <location>
        <begin position="451"/>
        <end position="474"/>
    </location>
</feature>
<dbReference type="InterPro" id="IPR051085">
    <property type="entry name" value="MB_O-acyltransferase"/>
</dbReference>
<dbReference type="Pfam" id="PF03062">
    <property type="entry name" value="MBOAT"/>
    <property type="match status" value="1"/>
</dbReference>
<dbReference type="GO" id="GO:0016746">
    <property type="term" value="F:acyltransferase activity"/>
    <property type="evidence" value="ECO:0007669"/>
    <property type="project" value="UniProtKB-KW"/>
</dbReference>
<gene>
    <name evidence="9" type="ORF">U14_02179</name>
</gene>
<feature type="transmembrane region" description="Helical" evidence="8">
    <location>
        <begin position="110"/>
        <end position="134"/>
    </location>
</feature>
<evidence type="ECO:0000256" key="6">
    <source>
        <dbReference type="ARBA" id="ARBA00023136"/>
    </source>
</evidence>
<dbReference type="Proteomes" id="UP000030700">
    <property type="component" value="Unassembled WGS sequence"/>
</dbReference>
<keyword evidence="4 8" id="KW-0812">Transmembrane</keyword>